<dbReference type="GO" id="GO:0005829">
    <property type="term" value="C:cytosol"/>
    <property type="evidence" value="ECO:0007669"/>
    <property type="project" value="TreeGrafter"/>
</dbReference>
<dbReference type="PANTHER" id="PTHR43406">
    <property type="entry name" value="TRYPTOPHAN SYNTHASE, ALPHA CHAIN"/>
    <property type="match status" value="1"/>
</dbReference>
<gene>
    <name evidence="9" type="ORF">S06H3_61165</name>
</gene>
<dbReference type="Gene3D" id="3.20.20.70">
    <property type="entry name" value="Aldolase class I"/>
    <property type="match status" value="1"/>
</dbReference>
<evidence type="ECO:0000256" key="3">
    <source>
        <dbReference type="ARBA" id="ARBA00012043"/>
    </source>
</evidence>
<dbReference type="SUPFAM" id="SSF51366">
    <property type="entry name" value="Ribulose-phoshate binding barrel"/>
    <property type="match status" value="1"/>
</dbReference>
<dbReference type="AlphaFoldDB" id="X1R3Y7"/>
<dbReference type="PANTHER" id="PTHR43406:SF1">
    <property type="entry name" value="TRYPTOPHAN SYNTHASE ALPHA CHAIN, CHLOROPLASTIC"/>
    <property type="match status" value="1"/>
</dbReference>
<evidence type="ECO:0000313" key="9">
    <source>
        <dbReference type="EMBL" id="GAI50304.1"/>
    </source>
</evidence>
<dbReference type="UniPathway" id="UPA00035">
    <property type="reaction ID" value="UER00044"/>
</dbReference>
<dbReference type="InterPro" id="IPR011060">
    <property type="entry name" value="RibuloseP-bd_barrel"/>
</dbReference>
<dbReference type="InterPro" id="IPR013785">
    <property type="entry name" value="Aldolase_TIM"/>
</dbReference>
<dbReference type="Pfam" id="PF00290">
    <property type="entry name" value="Trp_syntA"/>
    <property type="match status" value="1"/>
</dbReference>
<comment type="pathway">
    <text evidence="1">Amino-acid biosynthesis; L-tryptophan biosynthesis; L-tryptophan from chorismate: step 5/5.</text>
</comment>
<name>X1R3Y7_9ZZZZ</name>
<feature type="non-terminal residue" evidence="9">
    <location>
        <position position="1"/>
    </location>
</feature>
<evidence type="ECO:0000256" key="7">
    <source>
        <dbReference type="ARBA" id="ARBA00023239"/>
    </source>
</evidence>
<dbReference type="CDD" id="cd04724">
    <property type="entry name" value="Tryptophan_synthase_alpha"/>
    <property type="match status" value="1"/>
</dbReference>
<dbReference type="EC" id="4.2.1.20" evidence="3"/>
<proteinExistence type="predicted"/>
<accession>X1R3Y7</accession>
<comment type="subunit">
    <text evidence="2">Tetramer of two alpha and two beta chains.</text>
</comment>
<reference evidence="9" key="1">
    <citation type="journal article" date="2014" name="Front. Microbiol.">
        <title>High frequency of phylogenetically diverse reductive dehalogenase-homologous genes in deep subseafloor sedimentary metagenomes.</title>
        <authorList>
            <person name="Kawai M."/>
            <person name="Futagami T."/>
            <person name="Toyoda A."/>
            <person name="Takaki Y."/>
            <person name="Nishi S."/>
            <person name="Hori S."/>
            <person name="Arai W."/>
            <person name="Tsubouchi T."/>
            <person name="Morono Y."/>
            <person name="Uchiyama I."/>
            <person name="Ito T."/>
            <person name="Fujiyama A."/>
            <person name="Inagaki F."/>
            <person name="Takami H."/>
        </authorList>
    </citation>
    <scope>NUCLEOTIDE SEQUENCE</scope>
    <source>
        <strain evidence="9">Expedition CK06-06</strain>
    </source>
</reference>
<evidence type="ECO:0000256" key="4">
    <source>
        <dbReference type="ARBA" id="ARBA00022605"/>
    </source>
</evidence>
<comment type="catalytic activity">
    <reaction evidence="8">
        <text>(1S,2R)-1-C-(indol-3-yl)glycerol 3-phosphate + L-serine = D-glyceraldehyde 3-phosphate + L-tryptophan + H2O</text>
        <dbReference type="Rhea" id="RHEA:10532"/>
        <dbReference type="ChEBI" id="CHEBI:15377"/>
        <dbReference type="ChEBI" id="CHEBI:33384"/>
        <dbReference type="ChEBI" id="CHEBI:57912"/>
        <dbReference type="ChEBI" id="CHEBI:58866"/>
        <dbReference type="ChEBI" id="CHEBI:59776"/>
        <dbReference type="EC" id="4.2.1.20"/>
    </reaction>
</comment>
<evidence type="ECO:0000256" key="5">
    <source>
        <dbReference type="ARBA" id="ARBA00022822"/>
    </source>
</evidence>
<evidence type="ECO:0000256" key="2">
    <source>
        <dbReference type="ARBA" id="ARBA00011270"/>
    </source>
</evidence>
<dbReference type="InterPro" id="IPR002028">
    <property type="entry name" value="Trp_synthase_suA"/>
</dbReference>
<keyword evidence="4" id="KW-0028">Amino-acid biosynthesis</keyword>
<comment type="caution">
    <text evidence="9">The sequence shown here is derived from an EMBL/GenBank/DDBJ whole genome shotgun (WGS) entry which is preliminary data.</text>
</comment>
<keyword evidence="7" id="KW-0456">Lyase</keyword>
<dbReference type="EMBL" id="BARV01040049">
    <property type="protein sequence ID" value="GAI50304.1"/>
    <property type="molecule type" value="Genomic_DNA"/>
</dbReference>
<dbReference type="GO" id="GO:0004834">
    <property type="term" value="F:tryptophan synthase activity"/>
    <property type="evidence" value="ECO:0007669"/>
    <property type="project" value="UniProtKB-EC"/>
</dbReference>
<keyword evidence="5" id="KW-0822">Tryptophan biosynthesis</keyword>
<sequence>VNIDNIMFASLTSSKERLSAIAGQGRGFIYCISVKGVTGIRNSINPEVIDFLKNLKEITTLPLALGFGLSNREQINQIKGYCDGIIVGSKILSLLLEARSFNGGLKEVKNFALDINKVLKEGKDIITK</sequence>
<evidence type="ECO:0000256" key="1">
    <source>
        <dbReference type="ARBA" id="ARBA00004733"/>
    </source>
</evidence>
<organism evidence="9">
    <name type="scientific">marine sediment metagenome</name>
    <dbReference type="NCBI Taxonomy" id="412755"/>
    <lineage>
        <taxon>unclassified sequences</taxon>
        <taxon>metagenomes</taxon>
        <taxon>ecological metagenomes</taxon>
    </lineage>
</organism>
<evidence type="ECO:0000256" key="6">
    <source>
        <dbReference type="ARBA" id="ARBA00023141"/>
    </source>
</evidence>
<evidence type="ECO:0000256" key="8">
    <source>
        <dbReference type="ARBA" id="ARBA00049047"/>
    </source>
</evidence>
<keyword evidence="6" id="KW-0057">Aromatic amino acid biosynthesis</keyword>
<protein>
    <recommendedName>
        <fullName evidence="3">tryptophan synthase</fullName>
        <ecNumber evidence="3">4.2.1.20</ecNumber>
    </recommendedName>
</protein>